<dbReference type="Pfam" id="PF16320">
    <property type="entry name" value="Ribosomal_L12_N"/>
    <property type="match status" value="1"/>
</dbReference>
<dbReference type="Proteomes" id="UP001142055">
    <property type="component" value="Chromosome 3"/>
</dbReference>
<dbReference type="InterPro" id="IPR013823">
    <property type="entry name" value="Ribosomal_bL12_C"/>
</dbReference>
<dbReference type="OMA" id="LEDKWGV"/>
<dbReference type="InterPro" id="IPR000206">
    <property type="entry name" value="Ribosomal_bL12"/>
</dbReference>
<dbReference type="HAMAP" id="MF_00368">
    <property type="entry name" value="Ribosomal_bL12"/>
    <property type="match status" value="1"/>
</dbReference>
<dbReference type="InterPro" id="IPR008932">
    <property type="entry name" value="Ribosomal_bL12_oligo"/>
</dbReference>
<keyword evidence="7" id="KW-1185">Reference proteome</keyword>
<dbReference type="FunFam" id="3.30.1390.10:FF:000001">
    <property type="entry name" value="50S ribosomal protein L7/L12"/>
    <property type="match status" value="1"/>
</dbReference>
<dbReference type="InterPro" id="IPR036235">
    <property type="entry name" value="Ribosomal_bL12_oligo_N_sf"/>
</dbReference>
<feature type="domain" description="Large ribosomal subunit protein bL12 oligomerization" evidence="5">
    <location>
        <begin position="46"/>
        <end position="88"/>
    </location>
</feature>
<dbReference type="Gene3D" id="1.20.5.710">
    <property type="entry name" value="Single helix bin"/>
    <property type="match status" value="1"/>
</dbReference>
<evidence type="ECO:0000256" key="1">
    <source>
        <dbReference type="ARBA" id="ARBA00007197"/>
    </source>
</evidence>
<proteinExistence type="inferred from homology"/>
<name>A0A9Q0RIH1_BLOTA</name>
<evidence type="ECO:0000256" key="3">
    <source>
        <dbReference type="ARBA" id="ARBA00023274"/>
    </source>
</evidence>
<dbReference type="GO" id="GO:0003729">
    <property type="term" value="F:mRNA binding"/>
    <property type="evidence" value="ECO:0007669"/>
    <property type="project" value="TreeGrafter"/>
</dbReference>
<dbReference type="GO" id="GO:0003735">
    <property type="term" value="F:structural constituent of ribosome"/>
    <property type="evidence" value="ECO:0007669"/>
    <property type="project" value="InterPro"/>
</dbReference>
<keyword evidence="2" id="KW-0689">Ribosomal protein</keyword>
<dbReference type="PANTHER" id="PTHR45987:SF4">
    <property type="entry name" value="LARGE RIBOSOMAL SUBUNIT PROTEIN BL12M"/>
    <property type="match status" value="1"/>
</dbReference>
<comment type="similarity">
    <text evidence="1">Belongs to the bacterial ribosomal protein bL12 family.</text>
</comment>
<evidence type="ECO:0000256" key="2">
    <source>
        <dbReference type="ARBA" id="ARBA00022980"/>
    </source>
</evidence>
<dbReference type="AlphaFoldDB" id="A0A9Q0RIH1"/>
<evidence type="ECO:0000259" key="5">
    <source>
        <dbReference type="Pfam" id="PF16320"/>
    </source>
</evidence>
<evidence type="ECO:0008006" key="8">
    <source>
        <dbReference type="Google" id="ProtNLM"/>
    </source>
</evidence>
<evidence type="ECO:0000259" key="4">
    <source>
        <dbReference type="Pfam" id="PF00542"/>
    </source>
</evidence>
<sequence length="178" mass="19278">MISRQFVSTVVRHTRNVYAYNVVKRTISLSAARMDTIMSPTEVDPKIRGIVDQVASLTLLEVAELNRALKETLNIPDAPVMAFASGPASPTSANAEEEDGDNAKTVQTAFSLKITKFDDTKKVALIKEVKSVVEGLNLVQAKKFVESVPQIVKSNISKDEAEKLKATLEASGATCVID</sequence>
<dbReference type="GO" id="GO:0006412">
    <property type="term" value="P:translation"/>
    <property type="evidence" value="ECO:0007669"/>
    <property type="project" value="InterPro"/>
</dbReference>
<evidence type="ECO:0000313" key="7">
    <source>
        <dbReference type="Proteomes" id="UP001142055"/>
    </source>
</evidence>
<accession>A0A9Q0RIH1</accession>
<feature type="domain" description="Large ribosomal subunit protein bL12 C-terminal" evidence="4">
    <location>
        <begin position="110"/>
        <end position="177"/>
    </location>
</feature>
<dbReference type="EMBL" id="JAPWDV010000003">
    <property type="protein sequence ID" value="KAJ6216848.1"/>
    <property type="molecule type" value="Genomic_DNA"/>
</dbReference>
<gene>
    <name evidence="6" type="ORF">RDWZM_008005</name>
</gene>
<dbReference type="SUPFAM" id="SSF48300">
    <property type="entry name" value="Ribosomal protein L7/12, oligomerisation (N-terminal) domain"/>
    <property type="match status" value="1"/>
</dbReference>
<dbReference type="Pfam" id="PF00542">
    <property type="entry name" value="Ribosomal_L12"/>
    <property type="match status" value="1"/>
</dbReference>
<protein>
    <recommendedName>
        <fullName evidence="8">39S ribosomal protein L12, mitochondrial</fullName>
    </recommendedName>
</protein>
<dbReference type="GO" id="GO:0005762">
    <property type="term" value="C:mitochondrial large ribosomal subunit"/>
    <property type="evidence" value="ECO:0007669"/>
    <property type="project" value="TreeGrafter"/>
</dbReference>
<dbReference type="InterPro" id="IPR014719">
    <property type="entry name" value="Ribosomal_bL12_C/ClpS-like"/>
</dbReference>
<dbReference type="PANTHER" id="PTHR45987">
    <property type="entry name" value="39S RIBOSOMAL PROTEIN L12"/>
    <property type="match status" value="1"/>
</dbReference>
<keyword evidence="3" id="KW-0687">Ribonucleoprotein</keyword>
<dbReference type="Gene3D" id="3.30.1390.10">
    <property type="match status" value="1"/>
</dbReference>
<reference evidence="6" key="1">
    <citation type="submission" date="2022-12" db="EMBL/GenBank/DDBJ databases">
        <title>Genome assemblies of Blomia tropicalis.</title>
        <authorList>
            <person name="Cui Y."/>
        </authorList>
    </citation>
    <scope>NUCLEOTIDE SEQUENCE</scope>
    <source>
        <tissue evidence="6">Adult mites</tissue>
    </source>
</reference>
<dbReference type="SUPFAM" id="SSF54736">
    <property type="entry name" value="ClpS-like"/>
    <property type="match status" value="1"/>
</dbReference>
<comment type="caution">
    <text evidence="6">The sequence shown here is derived from an EMBL/GenBank/DDBJ whole genome shotgun (WGS) entry which is preliminary data.</text>
</comment>
<evidence type="ECO:0000313" key="6">
    <source>
        <dbReference type="EMBL" id="KAJ6216848.1"/>
    </source>
</evidence>
<organism evidence="6 7">
    <name type="scientific">Blomia tropicalis</name>
    <name type="common">Mite</name>
    <dbReference type="NCBI Taxonomy" id="40697"/>
    <lineage>
        <taxon>Eukaryota</taxon>
        <taxon>Metazoa</taxon>
        <taxon>Ecdysozoa</taxon>
        <taxon>Arthropoda</taxon>
        <taxon>Chelicerata</taxon>
        <taxon>Arachnida</taxon>
        <taxon>Acari</taxon>
        <taxon>Acariformes</taxon>
        <taxon>Sarcoptiformes</taxon>
        <taxon>Astigmata</taxon>
        <taxon>Glycyphagoidea</taxon>
        <taxon>Echimyopodidae</taxon>
        <taxon>Blomia</taxon>
    </lineage>
</organism>